<dbReference type="PROSITE" id="PS51354">
    <property type="entry name" value="GLUTAREDOXIN_2"/>
    <property type="match status" value="1"/>
</dbReference>
<dbReference type="InterPro" id="IPR002109">
    <property type="entry name" value="Glutaredoxin"/>
</dbReference>
<dbReference type="EMBL" id="CDMY01000392">
    <property type="protein sequence ID" value="CEM09053.1"/>
    <property type="molecule type" value="Genomic_DNA"/>
</dbReference>
<dbReference type="NCBIfam" id="TIGR00365">
    <property type="entry name" value="Grx4 family monothiol glutaredoxin"/>
    <property type="match status" value="1"/>
</dbReference>
<dbReference type="GO" id="GO:0046872">
    <property type="term" value="F:metal ion binding"/>
    <property type="evidence" value="ECO:0007669"/>
    <property type="project" value="UniProtKB-KW"/>
</dbReference>
<dbReference type="SUPFAM" id="SSF52833">
    <property type="entry name" value="Thioredoxin-like"/>
    <property type="match status" value="1"/>
</dbReference>
<evidence type="ECO:0000256" key="5">
    <source>
        <dbReference type="ARBA" id="ARBA00023284"/>
    </source>
</evidence>
<dbReference type="InterPro" id="IPR033658">
    <property type="entry name" value="GRX_PICOT-like"/>
</dbReference>
<keyword evidence="3" id="KW-0408">Iron</keyword>
<accession>A0A0G4F8M2</accession>
<evidence type="ECO:0000256" key="6">
    <source>
        <dbReference type="SAM" id="MobiDB-lite"/>
    </source>
</evidence>
<feature type="region of interest" description="Disordered" evidence="6">
    <location>
        <begin position="66"/>
        <end position="91"/>
    </location>
</feature>
<dbReference type="InterPro" id="IPR036249">
    <property type="entry name" value="Thioredoxin-like_sf"/>
</dbReference>
<proteinExistence type="predicted"/>
<dbReference type="Pfam" id="PF00462">
    <property type="entry name" value="Glutaredoxin"/>
    <property type="match status" value="1"/>
</dbReference>
<reference evidence="8 9" key="1">
    <citation type="submission" date="2014-11" db="EMBL/GenBank/DDBJ databases">
        <authorList>
            <person name="Zhu J."/>
            <person name="Qi W."/>
            <person name="Song R."/>
        </authorList>
    </citation>
    <scope>NUCLEOTIDE SEQUENCE [LARGE SCALE GENOMIC DNA]</scope>
</reference>
<keyword evidence="5" id="KW-0676">Redox-active center</keyword>
<feature type="region of interest" description="Disordered" evidence="6">
    <location>
        <begin position="206"/>
        <end position="226"/>
    </location>
</feature>
<feature type="domain" description="Glutaredoxin" evidence="7">
    <location>
        <begin position="113"/>
        <end position="176"/>
    </location>
</feature>
<evidence type="ECO:0000256" key="2">
    <source>
        <dbReference type="ARBA" id="ARBA00022723"/>
    </source>
</evidence>
<keyword evidence="9" id="KW-1185">Reference proteome</keyword>
<dbReference type="FunFam" id="3.40.30.10:FF:000005">
    <property type="entry name" value="Glutaredoxin 5"/>
    <property type="match status" value="1"/>
</dbReference>
<dbReference type="VEuPathDB" id="CryptoDB:Vbra_14752"/>
<gene>
    <name evidence="8" type="ORF">Vbra_14752</name>
</gene>
<keyword evidence="4" id="KW-0411">Iron-sulfur</keyword>
<dbReference type="PhylomeDB" id="A0A0G4F8M2"/>
<dbReference type="STRING" id="1169540.A0A0G4F8M2"/>
<dbReference type="PANTHER" id="PTHR10293:SF72">
    <property type="entry name" value="MONOTHIOL GLUTAREDOXIN-S14, CHLOROPLASTIC"/>
    <property type="match status" value="1"/>
</dbReference>
<evidence type="ECO:0000256" key="1">
    <source>
        <dbReference type="ARBA" id="ARBA00022714"/>
    </source>
</evidence>
<protein>
    <recommendedName>
        <fullName evidence="7">Glutaredoxin domain-containing protein</fullName>
    </recommendedName>
</protein>
<feature type="compositionally biased region" description="Gly residues" evidence="6">
    <location>
        <begin position="206"/>
        <end position="217"/>
    </location>
</feature>
<dbReference type="Gene3D" id="3.40.30.10">
    <property type="entry name" value="Glutaredoxin"/>
    <property type="match status" value="1"/>
</dbReference>
<name>A0A0G4F8M2_VITBC</name>
<sequence>MKASARRCLASLSPVVGSSHALSRLATSLPHYAAQPSALRLSPFPRCVSLGVVCCLSTASPGSADAAAAKSEKEEDSGTNGESHPDFAPQPREIDWDKIKDKIRELLTGHRMVLFMKGSPDQPQCGFSSRVVMILDSLGMSDYTFVDVLKHPIVREGIKKYSDWPTIPQLYIDGEFLGGCDIIMQLYQSGELKQTLLEKGFIKTAEGGGDTEGGGEGAKAEGEEGK</sequence>
<dbReference type="PANTHER" id="PTHR10293">
    <property type="entry name" value="GLUTAREDOXIN FAMILY MEMBER"/>
    <property type="match status" value="1"/>
</dbReference>
<dbReference type="CDD" id="cd03028">
    <property type="entry name" value="GRX_PICOT_like"/>
    <property type="match status" value="1"/>
</dbReference>
<evidence type="ECO:0000259" key="7">
    <source>
        <dbReference type="Pfam" id="PF00462"/>
    </source>
</evidence>
<keyword evidence="2" id="KW-0479">Metal-binding</keyword>
<evidence type="ECO:0000256" key="3">
    <source>
        <dbReference type="ARBA" id="ARBA00023004"/>
    </source>
</evidence>
<evidence type="ECO:0000313" key="9">
    <source>
        <dbReference type="Proteomes" id="UP000041254"/>
    </source>
</evidence>
<dbReference type="Proteomes" id="UP000041254">
    <property type="component" value="Unassembled WGS sequence"/>
</dbReference>
<dbReference type="GO" id="GO:0051537">
    <property type="term" value="F:2 iron, 2 sulfur cluster binding"/>
    <property type="evidence" value="ECO:0007669"/>
    <property type="project" value="UniProtKB-KW"/>
</dbReference>
<organism evidence="8 9">
    <name type="scientific">Vitrella brassicaformis (strain CCMP3155)</name>
    <dbReference type="NCBI Taxonomy" id="1169540"/>
    <lineage>
        <taxon>Eukaryota</taxon>
        <taxon>Sar</taxon>
        <taxon>Alveolata</taxon>
        <taxon>Colpodellida</taxon>
        <taxon>Vitrellaceae</taxon>
        <taxon>Vitrella</taxon>
    </lineage>
</organism>
<dbReference type="InterPro" id="IPR004480">
    <property type="entry name" value="Monothiol_GRX-rel"/>
</dbReference>
<dbReference type="OrthoDB" id="415696at2759"/>
<dbReference type="AlphaFoldDB" id="A0A0G4F8M2"/>
<evidence type="ECO:0000256" key="4">
    <source>
        <dbReference type="ARBA" id="ARBA00023014"/>
    </source>
</evidence>
<evidence type="ECO:0000313" key="8">
    <source>
        <dbReference type="EMBL" id="CEM09053.1"/>
    </source>
</evidence>
<dbReference type="InParanoid" id="A0A0G4F8M2"/>
<dbReference type="FunCoup" id="A0A0G4F8M2">
    <property type="interactions" value="149"/>
</dbReference>
<keyword evidence="1" id="KW-0001">2Fe-2S</keyword>